<organism evidence="4 5">
    <name type="scientific">Nonomuraea composti</name>
    <dbReference type="NCBI Taxonomy" id="2720023"/>
    <lineage>
        <taxon>Bacteria</taxon>
        <taxon>Bacillati</taxon>
        <taxon>Actinomycetota</taxon>
        <taxon>Actinomycetes</taxon>
        <taxon>Streptosporangiales</taxon>
        <taxon>Streptosporangiaceae</taxon>
        <taxon>Nonomuraea</taxon>
    </lineage>
</organism>
<dbReference type="EMBL" id="JAATEP010000011">
    <property type="protein sequence ID" value="NJP91231.1"/>
    <property type="molecule type" value="Genomic_DNA"/>
</dbReference>
<keyword evidence="5" id="KW-1185">Reference proteome</keyword>
<dbReference type="PANTHER" id="PTHR42949">
    <property type="entry name" value="ANAEROBIC GLYCEROL-3-PHOSPHATE DEHYDROGENASE SUBUNIT B"/>
    <property type="match status" value="1"/>
</dbReference>
<dbReference type="InterPro" id="IPR051691">
    <property type="entry name" value="Metab_Enz_Cyan_OpOx_G3PDH"/>
</dbReference>
<dbReference type="PANTHER" id="PTHR42949:SF3">
    <property type="entry name" value="ANAEROBIC GLYCEROL-3-PHOSPHATE DEHYDROGENASE SUBUNIT B"/>
    <property type="match status" value="1"/>
</dbReference>
<evidence type="ECO:0000259" key="3">
    <source>
        <dbReference type="Pfam" id="PF07992"/>
    </source>
</evidence>
<evidence type="ECO:0000313" key="5">
    <source>
        <dbReference type="Proteomes" id="UP000696294"/>
    </source>
</evidence>
<evidence type="ECO:0000256" key="2">
    <source>
        <dbReference type="SAM" id="MobiDB-lite"/>
    </source>
</evidence>
<comment type="caution">
    <text evidence="4">The sequence shown here is derived from an EMBL/GenBank/DDBJ whole genome shotgun (WGS) entry which is preliminary data.</text>
</comment>
<keyword evidence="1" id="KW-0560">Oxidoreductase</keyword>
<feature type="compositionally biased region" description="Low complexity" evidence="2">
    <location>
        <begin position="568"/>
        <end position="584"/>
    </location>
</feature>
<proteinExistence type="predicted"/>
<dbReference type="RefSeq" id="WP_168010652.1">
    <property type="nucleotide sequence ID" value="NZ_JAATEP010000011.1"/>
</dbReference>
<dbReference type="Gene3D" id="1.10.10.1100">
    <property type="entry name" value="BFD-like [2Fe-2S]-binding domain"/>
    <property type="match status" value="1"/>
</dbReference>
<dbReference type="PRINTS" id="PR00368">
    <property type="entry name" value="FADPNR"/>
</dbReference>
<dbReference type="Gene3D" id="3.50.50.60">
    <property type="entry name" value="FAD/NAD(P)-binding domain"/>
    <property type="match status" value="2"/>
</dbReference>
<dbReference type="Pfam" id="PF07992">
    <property type="entry name" value="Pyr_redox_2"/>
    <property type="match status" value="1"/>
</dbReference>
<dbReference type="PIRSF" id="PIRSF037495">
    <property type="entry name" value="Opine_OX_OoxA/HcnB"/>
    <property type="match status" value="1"/>
</dbReference>
<dbReference type="SUPFAM" id="SSF51905">
    <property type="entry name" value="FAD/NAD(P)-binding domain"/>
    <property type="match status" value="1"/>
</dbReference>
<feature type="compositionally biased region" description="Low complexity" evidence="2">
    <location>
        <begin position="368"/>
        <end position="413"/>
    </location>
</feature>
<accession>A0ABX1B644</accession>
<evidence type="ECO:0000256" key="1">
    <source>
        <dbReference type="ARBA" id="ARBA00023002"/>
    </source>
</evidence>
<feature type="domain" description="FAD/NAD(P)-binding" evidence="3">
    <location>
        <begin position="18"/>
        <end position="322"/>
    </location>
</feature>
<sequence>MTSGAMPRDSGPHDTAPYDLVVVGGGPAGVAGALTAALAGLRVARVDSGPRLGGQYFRHPAVPGRAAGLDRFLRQARALGARADVLLRHQVWAASREPDGDLLVHCTTRNAAGTSREERAVVLRARRLLIATGAHDRPLPFPGWDLPGVLTAGGAQALLKGGGVVAGRRIVVSGTGPFLLPVASGLAGAGARVLGVYEANGGLGLARHPLLALGKAGEAAGYAAALARHRVPYRTRQAVVAAHGEHEVEAVTVARLDRDWNVTATHVVECDTLAVGYGFVPQIELGTQLGCQTRHDVDGSPVLTVDTTLRTTVPGVWAAGEPVGVGGWRLAELEGRLAGRAIIADARTSRTAGTSGIAGTFGIAGTASAPGTTGASSTAGTSGSTGALPTAGAQPSGAPAAGANANGAPATSPDVGDAPSTGADVGGARAARVDVGGGEAVAVVPPVFARRRERWRAFGEALQRAYPVKPGWQGWLRDDTLVCRCEEVPLARVREAQALGATDARSVKLLARPGMGWCQGRICGYAVSCLAGERPQPPRRPIAQPVTLGALASLAPDGALIPGSAPVPDSAPTSDSGPGSAPASGGAGGGAPDDHPAH</sequence>
<reference evidence="4 5" key="1">
    <citation type="submission" date="2020-03" db="EMBL/GenBank/DDBJ databases">
        <title>WGS of actinomycetes isolated from Thailand.</title>
        <authorList>
            <person name="Thawai C."/>
        </authorList>
    </citation>
    <scope>NUCLEOTIDE SEQUENCE [LARGE SCALE GENOMIC DNA]</scope>
    <source>
        <strain evidence="4 5">FMUSA5-5</strain>
    </source>
</reference>
<dbReference type="InterPro" id="IPR041854">
    <property type="entry name" value="BFD-like_2Fe2S-bd_dom_sf"/>
</dbReference>
<dbReference type="CDD" id="cd19946">
    <property type="entry name" value="GlpA-like_Fer2_BFD-like"/>
    <property type="match status" value="1"/>
</dbReference>
<dbReference type="PRINTS" id="PR00469">
    <property type="entry name" value="PNDRDTASEII"/>
</dbReference>
<dbReference type="InterPro" id="IPR017224">
    <property type="entry name" value="Opine_Oxase_asu/HCN_bsu"/>
</dbReference>
<protein>
    <submittedName>
        <fullName evidence="4">FAD-dependent oxidoreductase</fullName>
    </submittedName>
</protein>
<feature type="region of interest" description="Disordered" evidence="2">
    <location>
        <begin position="368"/>
        <end position="425"/>
    </location>
</feature>
<name>A0ABX1B644_9ACTN</name>
<dbReference type="Proteomes" id="UP000696294">
    <property type="component" value="Unassembled WGS sequence"/>
</dbReference>
<evidence type="ECO:0000313" key="4">
    <source>
        <dbReference type="EMBL" id="NJP91231.1"/>
    </source>
</evidence>
<dbReference type="InterPro" id="IPR036188">
    <property type="entry name" value="FAD/NAD-bd_sf"/>
</dbReference>
<dbReference type="InterPro" id="IPR023753">
    <property type="entry name" value="FAD/NAD-binding_dom"/>
</dbReference>
<gene>
    <name evidence="4" type="ORF">HCN51_17515</name>
</gene>
<feature type="region of interest" description="Disordered" evidence="2">
    <location>
        <begin position="559"/>
        <end position="598"/>
    </location>
</feature>